<dbReference type="AlphaFoldDB" id="A0A5B8MG23"/>
<dbReference type="PANTHER" id="PTHR24114">
    <property type="entry name" value="LEUCINE RICH REPEAT FAMILY PROTEIN"/>
    <property type="match status" value="1"/>
</dbReference>
<sequence length="396" mass="44240">MGVEPLKIEIPHHLNRHELFVPALKDLCVKVVAENFVLQPSFGSLDKENKAKVVDLLSLELPLELVGPVIEEEVYWKRRSQSRWSNCELSAHGDSWKQLYFEKNLAQTLENFDPVNEDLEELKRLLAFSSPWVYNLNMKQLPSHMDLQVLLSPSLLSNLFFMKLTYGRHNVGMDYEQSLFGMKLSDCVSLARALEWTETLTYLNLSSNLLDDDRVKMIASGIAENKSISHLDLSHNKIADRGVKALASLLDRRSVLVFLNLRSNQIHVEGGRAIARALKSNKSLLSLNLSLNRIGDEGCRAIIEAATQNESLTTLNLSATAAGESSTKALGNLIRQNTSLARVDASCNDFGEEGGAIVSEALETNKTLQSIDVRMSNVGENHEKAISEMLKSRFTF</sequence>
<dbReference type="EMBL" id="CP031035">
    <property type="protein sequence ID" value="QDZ19271.1"/>
    <property type="molecule type" value="Genomic_DNA"/>
</dbReference>
<dbReference type="Pfam" id="PF13516">
    <property type="entry name" value="LRR_6"/>
    <property type="match status" value="3"/>
</dbReference>
<dbReference type="PANTHER" id="PTHR24114:SF2">
    <property type="entry name" value="F-BOX DOMAIN-CONTAINING PROTEIN-RELATED"/>
    <property type="match status" value="1"/>
</dbReference>
<dbReference type="SMART" id="SM00368">
    <property type="entry name" value="LRR_RI"/>
    <property type="match status" value="6"/>
</dbReference>
<evidence type="ECO:0000313" key="2">
    <source>
        <dbReference type="EMBL" id="QDZ19271.1"/>
    </source>
</evidence>
<reference evidence="2 3" key="1">
    <citation type="submission" date="2018-07" db="EMBL/GenBank/DDBJ databases">
        <title>The complete nuclear genome of the prasinophyte Chloropicon primus (CCMP1205).</title>
        <authorList>
            <person name="Pombert J.-F."/>
            <person name="Otis C."/>
            <person name="Turmel M."/>
            <person name="Lemieux C."/>
        </authorList>
    </citation>
    <scope>NUCLEOTIDE SEQUENCE [LARGE SCALE GENOMIC DNA]</scope>
    <source>
        <strain evidence="2 3">CCMP1205</strain>
    </source>
</reference>
<accession>A0A5B8MG23</accession>
<dbReference type="InterPro" id="IPR001611">
    <property type="entry name" value="Leu-rich_rpt"/>
</dbReference>
<organism evidence="2 3">
    <name type="scientific">Chloropicon primus</name>
    <dbReference type="NCBI Taxonomy" id="1764295"/>
    <lineage>
        <taxon>Eukaryota</taxon>
        <taxon>Viridiplantae</taxon>
        <taxon>Chlorophyta</taxon>
        <taxon>Chloropicophyceae</taxon>
        <taxon>Chloropicales</taxon>
        <taxon>Chloropicaceae</taxon>
        <taxon>Chloropicon</taxon>
    </lineage>
</organism>
<keyword evidence="3" id="KW-1185">Reference proteome</keyword>
<evidence type="ECO:0000313" key="3">
    <source>
        <dbReference type="Proteomes" id="UP000316726"/>
    </source>
</evidence>
<evidence type="ECO:0008006" key="4">
    <source>
        <dbReference type="Google" id="ProtNLM"/>
    </source>
</evidence>
<proteinExistence type="predicted"/>
<gene>
    <name evidence="2" type="ORF">A3770_02p17890</name>
</gene>
<dbReference type="Gene3D" id="3.80.10.10">
    <property type="entry name" value="Ribonuclease Inhibitor"/>
    <property type="match status" value="2"/>
</dbReference>
<name>A0A5B8MG23_9CHLO</name>
<dbReference type="Proteomes" id="UP000316726">
    <property type="component" value="Chromosome 2"/>
</dbReference>
<dbReference type="STRING" id="1764295.A0A5B8MG23"/>
<evidence type="ECO:0000256" key="1">
    <source>
        <dbReference type="ARBA" id="ARBA00004430"/>
    </source>
</evidence>
<dbReference type="SUPFAM" id="SSF52047">
    <property type="entry name" value="RNI-like"/>
    <property type="match status" value="1"/>
</dbReference>
<dbReference type="InterPro" id="IPR052394">
    <property type="entry name" value="LRR-containing"/>
</dbReference>
<comment type="subcellular location">
    <subcellularLocation>
        <location evidence="1">Cytoplasm</location>
        <location evidence="1">Cytoskeleton</location>
        <location evidence="1">Cilium axoneme</location>
    </subcellularLocation>
</comment>
<protein>
    <recommendedName>
        <fullName evidence="4">T-complex-associated testis-expressed protein 1</fullName>
    </recommendedName>
</protein>
<dbReference type="InterPro" id="IPR032675">
    <property type="entry name" value="LRR_dom_sf"/>
</dbReference>
<dbReference type="GO" id="GO:0005930">
    <property type="term" value="C:axoneme"/>
    <property type="evidence" value="ECO:0007669"/>
    <property type="project" value="UniProtKB-SubCell"/>
</dbReference>
<dbReference type="OrthoDB" id="341587at2759"/>